<dbReference type="GO" id="GO:0005858">
    <property type="term" value="C:axonemal dynein complex"/>
    <property type="evidence" value="ECO:0007669"/>
    <property type="project" value="TreeGrafter"/>
</dbReference>
<dbReference type="PANTHER" id="PTHR46532:SF4">
    <property type="entry name" value="AAA+ ATPASE DOMAIN-CONTAINING PROTEIN"/>
    <property type="match status" value="1"/>
</dbReference>
<gene>
    <name evidence="4" type="primary">LOC113471868</name>
</gene>
<dbReference type="InterPro" id="IPR013594">
    <property type="entry name" value="Dynein_heavy_tail"/>
</dbReference>
<dbReference type="Pfam" id="PF08385">
    <property type="entry name" value="DHC_N1"/>
    <property type="match status" value="2"/>
</dbReference>
<evidence type="ECO:0000313" key="3">
    <source>
        <dbReference type="Proteomes" id="UP000079169"/>
    </source>
</evidence>
<evidence type="ECO:0000313" key="4">
    <source>
        <dbReference type="RefSeq" id="XP_026687126.1"/>
    </source>
</evidence>
<keyword evidence="3" id="KW-1185">Reference proteome</keyword>
<sequence length="428" mass="50266">MRLMRSEAFKRMGFDLPESVKDLLDKKLELRVNLPQLESIVDKYRTLMTNLDPDMYLILKRQVFKLETCILPGTSNYNWSYTKLDHFLAKCNKTLDLFRALFDQVKKIENLLDLKIQQIAQVNLFDLGEKRPSTDKSCSAAPSVDPPDCSGANKTPFLDFVRKMEHRRNLEMEKILYIVDRMSPALRKIEEMVFGTNTGRRKEMLCYYERYELRLHECFLALISSNLECFTGLLEGNTALFQIQALLMKHSPLLQPPVQTVGVLLKRDFEHLLDRFKIISLKFHKGLEDVETASVIYLNEIFERLRASEKCLQLLQRLHRVQARPRIGEALGDKYELIMSKFLKEVIWVDQEFTKNWKNPPLVKGQTRKAGSVYWVRHLASKLKRTVLLFQQVPELMCLESKEEAFAEYRTVVKQLETFEQVTYHDWL</sequence>
<comment type="similarity">
    <text evidence="1">Belongs to the dynein heavy chain family.</text>
</comment>
<dbReference type="PaxDb" id="121845-A0A3Q0JF83"/>
<reference evidence="4" key="1">
    <citation type="submission" date="2025-08" db="UniProtKB">
        <authorList>
            <consortium name="RefSeq"/>
        </authorList>
    </citation>
    <scope>IDENTIFICATION</scope>
</reference>
<name>A0A3Q0JF83_DIACI</name>
<evidence type="ECO:0000256" key="1">
    <source>
        <dbReference type="ARBA" id="ARBA00008887"/>
    </source>
</evidence>
<organism evidence="3 4">
    <name type="scientific">Diaphorina citri</name>
    <name type="common">Asian citrus psyllid</name>
    <dbReference type="NCBI Taxonomy" id="121845"/>
    <lineage>
        <taxon>Eukaryota</taxon>
        <taxon>Metazoa</taxon>
        <taxon>Ecdysozoa</taxon>
        <taxon>Arthropoda</taxon>
        <taxon>Hexapoda</taxon>
        <taxon>Insecta</taxon>
        <taxon>Pterygota</taxon>
        <taxon>Neoptera</taxon>
        <taxon>Paraneoptera</taxon>
        <taxon>Hemiptera</taxon>
        <taxon>Sternorrhyncha</taxon>
        <taxon>Psylloidea</taxon>
        <taxon>Psyllidae</taxon>
        <taxon>Diaphorininae</taxon>
        <taxon>Diaphorina</taxon>
    </lineage>
</organism>
<dbReference type="GeneID" id="113471868"/>
<dbReference type="KEGG" id="dci:113471868"/>
<dbReference type="Proteomes" id="UP000079169">
    <property type="component" value="Unplaced"/>
</dbReference>
<dbReference type="RefSeq" id="XP_026687126.1">
    <property type="nucleotide sequence ID" value="XM_026831325.1"/>
</dbReference>
<dbReference type="STRING" id="121845.A0A3Q0JF83"/>
<proteinExistence type="inferred from homology"/>
<feature type="domain" description="Dynein heavy chain tail" evidence="2">
    <location>
        <begin position="275"/>
        <end position="428"/>
    </location>
</feature>
<dbReference type="GO" id="GO:0051959">
    <property type="term" value="F:dynein light intermediate chain binding"/>
    <property type="evidence" value="ECO:0007669"/>
    <property type="project" value="InterPro"/>
</dbReference>
<dbReference type="InterPro" id="IPR026983">
    <property type="entry name" value="DHC"/>
</dbReference>
<feature type="domain" description="Dynein heavy chain tail" evidence="2">
    <location>
        <begin position="8"/>
        <end position="87"/>
    </location>
</feature>
<dbReference type="GO" id="GO:0045505">
    <property type="term" value="F:dynein intermediate chain binding"/>
    <property type="evidence" value="ECO:0007669"/>
    <property type="project" value="InterPro"/>
</dbReference>
<dbReference type="GO" id="GO:0007018">
    <property type="term" value="P:microtubule-based movement"/>
    <property type="evidence" value="ECO:0007669"/>
    <property type="project" value="InterPro"/>
</dbReference>
<accession>A0A3Q0JF83</accession>
<protein>
    <submittedName>
        <fullName evidence="4">Dynein heavy chain 8, axonemal-like</fullName>
    </submittedName>
</protein>
<evidence type="ECO:0000259" key="2">
    <source>
        <dbReference type="Pfam" id="PF08385"/>
    </source>
</evidence>
<dbReference type="AlphaFoldDB" id="A0A3Q0JF83"/>
<dbReference type="PANTHER" id="PTHR46532">
    <property type="entry name" value="MALE FERTILITY FACTOR KL5"/>
    <property type="match status" value="1"/>
</dbReference>